<feature type="region of interest" description="Disordered" evidence="1">
    <location>
        <begin position="171"/>
        <end position="191"/>
    </location>
</feature>
<accession>A0A8J6HJ01</accession>
<dbReference type="SUPFAM" id="SSF64268">
    <property type="entry name" value="PX domain"/>
    <property type="match status" value="1"/>
</dbReference>
<dbReference type="SMART" id="SM00312">
    <property type="entry name" value="PX"/>
    <property type="match status" value="1"/>
</dbReference>
<evidence type="ECO:0000313" key="3">
    <source>
        <dbReference type="EMBL" id="KAH0815232.1"/>
    </source>
</evidence>
<dbReference type="Pfam" id="PF00787">
    <property type="entry name" value="PX"/>
    <property type="match status" value="1"/>
</dbReference>
<dbReference type="InterPro" id="IPR001683">
    <property type="entry name" value="PX_dom"/>
</dbReference>
<evidence type="ECO:0000256" key="1">
    <source>
        <dbReference type="SAM" id="MobiDB-lite"/>
    </source>
</evidence>
<evidence type="ECO:0000259" key="2">
    <source>
        <dbReference type="PROSITE" id="PS50195"/>
    </source>
</evidence>
<gene>
    <name evidence="3" type="ORF">GEV33_007559</name>
</gene>
<dbReference type="InterPro" id="IPR037916">
    <property type="entry name" value="SNX29_PX"/>
</dbReference>
<organism evidence="3 4">
    <name type="scientific">Tenebrio molitor</name>
    <name type="common">Yellow mealworm beetle</name>
    <dbReference type="NCBI Taxonomy" id="7067"/>
    <lineage>
        <taxon>Eukaryota</taxon>
        <taxon>Metazoa</taxon>
        <taxon>Ecdysozoa</taxon>
        <taxon>Arthropoda</taxon>
        <taxon>Hexapoda</taxon>
        <taxon>Insecta</taxon>
        <taxon>Pterygota</taxon>
        <taxon>Neoptera</taxon>
        <taxon>Endopterygota</taxon>
        <taxon>Coleoptera</taxon>
        <taxon>Polyphaga</taxon>
        <taxon>Cucujiformia</taxon>
        <taxon>Tenebrionidae</taxon>
        <taxon>Tenebrio</taxon>
    </lineage>
</organism>
<protein>
    <recommendedName>
        <fullName evidence="2">PX domain-containing protein</fullName>
    </recommendedName>
</protein>
<reference evidence="3" key="1">
    <citation type="journal article" date="2020" name="J Insects Food Feed">
        <title>The yellow mealworm (Tenebrio molitor) genome: a resource for the emerging insects as food and feed industry.</title>
        <authorList>
            <person name="Eriksson T."/>
            <person name="Andere A."/>
            <person name="Kelstrup H."/>
            <person name="Emery V."/>
            <person name="Picard C."/>
        </authorList>
    </citation>
    <scope>NUCLEOTIDE SEQUENCE</scope>
    <source>
        <strain evidence="3">Stoneville</strain>
        <tissue evidence="3">Whole head</tissue>
    </source>
</reference>
<comment type="caution">
    <text evidence="3">The sequence shown here is derived from an EMBL/GenBank/DDBJ whole genome shotgun (WGS) entry which is preliminary data.</text>
</comment>
<dbReference type="GO" id="GO:0035091">
    <property type="term" value="F:phosphatidylinositol binding"/>
    <property type="evidence" value="ECO:0007669"/>
    <property type="project" value="InterPro"/>
</dbReference>
<dbReference type="PANTHER" id="PTHR47194">
    <property type="entry name" value="SORTING NEXIN-29-RELATED"/>
    <property type="match status" value="1"/>
</dbReference>
<dbReference type="PANTHER" id="PTHR47194:SF3">
    <property type="entry name" value="SORTING NEXIN 29"/>
    <property type="match status" value="1"/>
</dbReference>
<dbReference type="EMBL" id="JABDTM020023381">
    <property type="protein sequence ID" value="KAH0815232.1"/>
    <property type="molecule type" value="Genomic_DNA"/>
</dbReference>
<dbReference type="CDD" id="cd07277">
    <property type="entry name" value="PX_RUN"/>
    <property type="match status" value="1"/>
</dbReference>
<dbReference type="PROSITE" id="PS50195">
    <property type="entry name" value="PX"/>
    <property type="match status" value="1"/>
</dbReference>
<sequence>MHAELMDFNVALQQSLCQKDVLLDRLKSELEELRGPMPTDEITSEITRGNVNIWIPSAFLTGSGSSSHHVYQIFLRAGNDEWNIYRRYAQFYALHSDLKKLDPAVTAFDFPPKKSIGKKDSALVEDRRKRLQIYLRRVLAHWPELAHCNSRFLLEQHLAFFKDQKDVDQKNKSIFSPRRSRNTSDNHYAGL</sequence>
<dbReference type="Proteomes" id="UP000719412">
    <property type="component" value="Unassembled WGS sequence"/>
</dbReference>
<dbReference type="AlphaFoldDB" id="A0A8J6HJ01"/>
<dbReference type="Gene3D" id="3.30.1520.10">
    <property type="entry name" value="Phox-like domain"/>
    <property type="match status" value="1"/>
</dbReference>
<evidence type="ECO:0000313" key="4">
    <source>
        <dbReference type="Proteomes" id="UP000719412"/>
    </source>
</evidence>
<dbReference type="InterPro" id="IPR036871">
    <property type="entry name" value="PX_dom_sf"/>
</dbReference>
<keyword evidence="4" id="KW-1185">Reference proteome</keyword>
<proteinExistence type="predicted"/>
<feature type="domain" description="PX" evidence="2">
    <location>
        <begin position="49"/>
        <end position="168"/>
    </location>
</feature>
<reference evidence="3" key="2">
    <citation type="submission" date="2021-08" db="EMBL/GenBank/DDBJ databases">
        <authorList>
            <person name="Eriksson T."/>
        </authorList>
    </citation>
    <scope>NUCLEOTIDE SEQUENCE</scope>
    <source>
        <strain evidence="3">Stoneville</strain>
        <tissue evidence="3">Whole head</tissue>
    </source>
</reference>
<name>A0A8J6HJ01_TENMO</name>